<proteinExistence type="predicted"/>
<evidence type="ECO:0000259" key="2">
    <source>
        <dbReference type="Pfam" id="PF26640"/>
    </source>
</evidence>
<name>A0AAJ0BBT8_9PEZI</name>
<feature type="domain" description="DUF8212" evidence="2">
    <location>
        <begin position="220"/>
        <end position="243"/>
    </location>
</feature>
<feature type="domain" description="Heterokaryon incompatibility" evidence="1">
    <location>
        <begin position="21"/>
        <end position="111"/>
    </location>
</feature>
<dbReference type="InterPro" id="IPR058525">
    <property type="entry name" value="DUF8212"/>
</dbReference>
<dbReference type="EMBL" id="MU839833">
    <property type="protein sequence ID" value="KAK1755405.1"/>
    <property type="molecule type" value="Genomic_DNA"/>
</dbReference>
<dbReference type="Pfam" id="PF26640">
    <property type="entry name" value="DUF8212"/>
    <property type="match status" value="1"/>
</dbReference>
<comment type="caution">
    <text evidence="3">The sequence shown here is derived from an EMBL/GenBank/DDBJ whole genome shotgun (WGS) entry which is preliminary data.</text>
</comment>
<dbReference type="PANTHER" id="PTHR10622">
    <property type="entry name" value="HET DOMAIN-CONTAINING PROTEIN"/>
    <property type="match status" value="1"/>
</dbReference>
<dbReference type="InterPro" id="IPR010730">
    <property type="entry name" value="HET"/>
</dbReference>
<evidence type="ECO:0000259" key="1">
    <source>
        <dbReference type="Pfam" id="PF06985"/>
    </source>
</evidence>
<protein>
    <submittedName>
        <fullName evidence="3">Heterokaryon incompatibility protein-domain-containing protein</fullName>
    </submittedName>
</protein>
<keyword evidence="4" id="KW-1185">Reference proteome</keyword>
<organism evidence="3 4">
    <name type="scientific">Echria macrotheca</name>
    <dbReference type="NCBI Taxonomy" id="438768"/>
    <lineage>
        <taxon>Eukaryota</taxon>
        <taxon>Fungi</taxon>
        <taxon>Dikarya</taxon>
        <taxon>Ascomycota</taxon>
        <taxon>Pezizomycotina</taxon>
        <taxon>Sordariomycetes</taxon>
        <taxon>Sordariomycetidae</taxon>
        <taxon>Sordariales</taxon>
        <taxon>Schizotheciaceae</taxon>
        <taxon>Echria</taxon>
    </lineage>
</organism>
<reference evidence="3" key="1">
    <citation type="submission" date="2023-06" db="EMBL/GenBank/DDBJ databases">
        <title>Genome-scale phylogeny and comparative genomics of the fungal order Sordariales.</title>
        <authorList>
            <consortium name="Lawrence Berkeley National Laboratory"/>
            <person name="Hensen N."/>
            <person name="Bonometti L."/>
            <person name="Westerberg I."/>
            <person name="Brannstrom I.O."/>
            <person name="Guillou S."/>
            <person name="Cros-Aarteil S."/>
            <person name="Calhoun S."/>
            <person name="Haridas S."/>
            <person name="Kuo A."/>
            <person name="Mondo S."/>
            <person name="Pangilinan J."/>
            <person name="Riley R."/>
            <person name="Labutti K."/>
            <person name="Andreopoulos B."/>
            <person name="Lipzen A."/>
            <person name="Chen C."/>
            <person name="Yanf M."/>
            <person name="Daum C."/>
            <person name="Ng V."/>
            <person name="Clum A."/>
            <person name="Steindorff A."/>
            <person name="Ohm R."/>
            <person name="Martin F."/>
            <person name="Silar P."/>
            <person name="Natvig D."/>
            <person name="Lalanne C."/>
            <person name="Gautier V."/>
            <person name="Ament-Velasquez S.L."/>
            <person name="Kruys A."/>
            <person name="Hutchinson M.I."/>
            <person name="Powell A.J."/>
            <person name="Barry K."/>
            <person name="Miller A.N."/>
            <person name="Grigoriev I.V."/>
            <person name="Debuchy R."/>
            <person name="Gladieux P."/>
            <person name="Thoren M.H."/>
            <person name="Johannesson H."/>
        </authorList>
    </citation>
    <scope>NUCLEOTIDE SEQUENCE</scope>
    <source>
        <strain evidence="3">PSN4</strain>
    </source>
</reference>
<evidence type="ECO:0000313" key="3">
    <source>
        <dbReference type="EMBL" id="KAK1755405.1"/>
    </source>
</evidence>
<dbReference type="AlphaFoldDB" id="A0AAJ0BBT8"/>
<dbReference type="PANTHER" id="PTHR10622:SF10">
    <property type="entry name" value="HET DOMAIN-CONTAINING PROTEIN"/>
    <property type="match status" value="1"/>
</dbReference>
<sequence>MGLINVHTLELEEFVANPPSYAILSHTWAVGEVSFQDFGDPNTRITKPGFNKISWTCKQAIADGLRYAWVDTCCIDKSSSAELGEAINSMFRWYRDSSKCYVYLEDVSKNNISPVQTSIKHSRWLTRGWTLQELIAPRAMDFFDGLWQFIGTKEELVNDLSQFTGIDIGILRGASLRTVCVGARMKWAAFRKTTREEDIAYCLMGLFDVNMPMMYGEGSKAFQRLQEEIIREYDDHTIFAWQSEPGGTLRAPCGFLAVSPSDFAGFGPVRPFSVFSQDPRHDSFLTLTNRGIRMTARFIQAANTMFVIPNCVFNGDARTEDKYLAIGLRDIGGNQYARDNATSVRYLTLHSSLRAETKTLYLVKGVDLPLNDQWDGSYYQHAFVVRAPGVDLVRFGNTGFVLYQAEGATVQLKEHTQKGYNQVVLAFDNGADIDEDGNSCPHIVLGLTDAGEGEYTAQVGFINSEVHERGSSLGNFRNKHRKRKFKIDTNDWKSLTLKGIDRYEGRKFRLRAKKDLVFGYDAFVIHINPVKVVKSVGASSSNI</sequence>
<evidence type="ECO:0000313" key="4">
    <source>
        <dbReference type="Proteomes" id="UP001239445"/>
    </source>
</evidence>
<dbReference type="Pfam" id="PF06985">
    <property type="entry name" value="HET"/>
    <property type="match status" value="1"/>
</dbReference>
<dbReference type="Proteomes" id="UP001239445">
    <property type="component" value="Unassembled WGS sequence"/>
</dbReference>
<accession>A0AAJ0BBT8</accession>
<gene>
    <name evidence="3" type="ORF">QBC47DRAFT_380336</name>
</gene>